<dbReference type="Proteomes" id="UP000270924">
    <property type="component" value="Unassembled WGS sequence"/>
</dbReference>
<protein>
    <submittedName>
        <fullName evidence="2">Uncharacterized protein</fullName>
    </submittedName>
</protein>
<reference evidence="2 3" key="1">
    <citation type="submission" date="2018-11" db="EMBL/GenBank/DDBJ databases">
        <authorList>
            <consortium name="Pathogen Informatics"/>
        </authorList>
    </citation>
    <scope>NUCLEOTIDE SEQUENCE [LARGE SCALE GENOMIC DNA]</scope>
</reference>
<accession>A0A3P7EG63</accession>
<dbReference type="AlphaFoldDB" id="A0A3P7EG63"/>
<sequence>MDRGKERERERVKEKQEDKNKKKKVKEEEKRREAKRGFRAEGWWYRKEIKNFLNNKLMTSNVTVTTTAIVMHSERRSKRPSTRPALQIYRPPGKFIFSKFI</sequence>
<keyword evidence="3" id="KW-1185">Reference proteome</keyword>
<proteinExistence type="predicted"/>
<dbReference type="EMBL" id="UYWW01007717">
    <property type="protein sequence ID" value="VDM15387.1"/>
    <property type="molecule type" value="Genomic_DNA"/>
</dbReference>
<dbReference type="InParanoid" id="A0A3P7EG63"/>
<evidence type="ECO:0000256" key="1">
    <source>
        <dbReference type="SAM" id="MobiDB-lite"/>
    </source>
</evidence>
<gene>
    <name evidence="2" type="ORF">WBA_LOCUS8773</name>
</gene>
<evidence type="ECO:0000313" key="3">
    <source>
        <dbReference type="Proteomes" id="UP000270924"/>
    </source>
</evidence>
<feature type="region of interest" description="Disordered" evidence="1">
    <location>
        <begin position="1"/>
        <end position="35"/>
    </location>
</feature>
<organism evidence="2 3">
    <name type="scientific">Wuchereria bancrofti</name>
    <dbReference type="NCBI Taxonomy" id="6293"/>
    <lineage>
        <taxon>Eukaryota</taxon>
        <taxon>Metazoa</taxon>
        <taxon>Ecdysozoa</taxon>
        <taxon>Nematoda</taxon>
        <taxon>Chromadorea</taxon>
        <taxon>Rhabditida</taxon>
        <taxon>Spirurina</taxon>
        <taxon>Spiruromorpha</taxon>
        <taxon>Filarioidea</taxon>
        <taxon>Onchocercidae</taxon>
        <taxon>Wuchereria</taxon>
    </lineage>
</organism>
<evidence type="ECO:0000313" key="2">
    <source>
        <dbReference type="EMBL" id="VDM15387.1"/>
    </source>
</evidence>
<name>A0A3P7EG63_WUCBA</name>